<evidence type="ECO:0000313" key="2">
    <source>
        <dbReference type="Proteomes" id="UP000199603"/>
    </source>
</evidence>
<dbReference type="Proteomes" id="UP000199603">
    <property type="component" value="Unassembled WGS sequence"/>
</dbReference>
<dbReference type="RefSeq" id="WP_091244652.1">
    <property type="nucleotide sequence ID" value="NZ_FNAG01000012.1"/>
</dbReference>
<evidence type="ECO:0000313" key="1">
    <source>
        <dbReference type="EMBL" id="SDD97948.1"/>
    </source>
</evidence>
<evidence type="ECO:0008006" key="3">
    <source>
        <dbReference type="Google" id="ProtNLM"/>
    </source>
</evidence>
<dbReference type="Pfam" id="PF06980">
    <property type="entry name" value="DUF1302"/>
    <property type="match status" value="1"/>
</dbReference>
<dbReference type="STRING" id="265719.SAMN04488509_11265"/>
<protein>
    <recommendedName>
        <fullName evidence="3">DUF1302 domain-containing protein</fullName>
    </recommendedName>
</protein>
<keyword evidence="2" id="KW-1185">Reference proteome</keyword>
<dbReference type="OrthoDB" id="7000272at2"/>
<dbReference type="AlphaFoldDB" id="A0A1G6Z5P2"/>
<proteinExistence type="predicted"/>
<dbReference type="InterPro" id="IPR010727">
    <property type="entry name" value="DUF1302"/>
</dbReference>
<accession>A0A1G6Z5P2</accession>
<organism evidence="1 2">
    <name type="scientific">Aquimonas voraii</name>
    <dbReference type="NCBI Taxonomy" id="265719"/>
    <lineage>
        <taxon>Bacteria</taxon>
        <taxon>Pseudomonadati</taxon>
        <taxon>Pseudomonadota</taxon>
        <taxon>Gammaproteobacteria</taxon>
        <taxon>Lysobacterales</taxon>
        <taxon>Lysobacteraceae</taxon>
        <taxon>Aquimonas</taxon>
    </lineage>
</organism>
<gene>
    <name evidence="1" type="ORF">SAMN04488509_11265</name>
</gene>
<sequence length="624" mass="68427">MTKIHTHVRAGRPLLLRAPMALAVGAALLAGSAHAAEFSRGDFTMSIDTTLTYGASSRMEDRNNDLVGKINLDPTLGARVTALQQQNRWAEAQALAASAPGRFSVNSDDGNLKYEKGDLISNALGITSEISMNWTNWGAFVRATGFYDFETMDRDDISDAAKDRIGRRARLLDAFVYRDFIIANDISGNFRFGRQVVSWGESTFIQGGINVVNPVDVSRLRVAGAELKEAFLPVNSIWASFSLTENLSLETLYLLEWSETEVEPSGTYFANNDFGLTGGEFVMLNFGLVDEPANFGVCRTTPAADPRCGAAFPRANDREARDLGQYGLALRYYASELGDTEFGLYYLRYHSRLPFVSGTSITSANPTSGRYFIEYPEDINLYGLSWNTNIGTIAFQGEISYRDNAPLQIDDVEVLFAGLSPLNPLIQEPFLRFRSRLGQFGPGEYLKGWERHEISQLQFTLTKAFGPGNFLGADQIATVGEFGATKVWDLPDLEILPYQGDGTDTGCGPDWISGGGRNPLNACDGFATSFSWGYRLAARADYNSVGGSTWNISPRIAFNHDVNGTTPGAGGNFIKGRKSSTVGVEGNYLNKWVLDLSYTSFWGGGIYNLTSDRDFVAVSAKYLF</sequence>
<name>A0A1G6Z5P2_9GAMM</name>
<dbReference type="EMBL" id="FNAG01000012">
    <property type="protein sequence ID" value="SDD97948.1"/>
    <property type="molecule type" value="Genomic_DNA"/>
</dbReference>
<reference evidence="1 2" key="1">
    <citation type="submission" date="2016-10" db="EMBL/GenBank/DDBJ databases">
        <authorList>
            <person name="de Groot N.N."/>
        </authorList>
    </citation>
    <scope>NUCLEOTIDE SEQUENCE [LARGE SCALE GENOMIC DNA]</scope>
    <source>
        <strain evidence="1 2">DSM 16957</strain>
    </source>
</reference>